<dbReference type="EMBL" id="JRES01001087">
    <property type="protein sequence ID" value="KNC25662.1"/>
    <property type="molecule type" value="Genomic_DNA"/>
</dbReference>
<protein>
    <submittedName>
        <fullName evidence="1">Uncharacterized protein</fullName>
    </submittedName>
</protein>
<name>A0A0L0C021_LUCCU</name>
<accession>A0A0L0C021</accession>
<organism evidence="1 2">
    <name type="scientific">Lucilia cuprina</name>
    <name type="common">Green bottle fly</name>
    <name type="synonym">Australian sheep blowfly</name>
    <dbReference type="NCBI Taxonomy" id="7375"/>
    <lineage>
        <taxon>Eukaryota</taxon>
        <taxon>Metazoa</taxon>
        <taxon>Ecdysozoa</taxon>
        <taxon>Arthropoda</taxon>
        <taxon>Hexapoda</taxon>
        <taxon>Insecta</taxon>
        <taxon>Pterygota</taxon>
        <taxon>Neoptera</taxon>
        <taxon>Endopterygota</taxon>
        <taxon>Diptera</taxon>
        <taxon>Brachycera</taxon>
        <taxon>Muscomorpha</taxon>
        <taxon>Oestroidea</taxon>
        <taxon>Calliphoridae</taxon>
        <taxon>Luciliinae</taxon>
        <taxon>Lucilia</taxon>
    </lineage>
</organism>
<reference evidence="1 2" key="1">
    <citation type="journal article" date="2015" name="Nat. Commun.">
        <title>Lucilia cuprina genome unlocks parasitic fly biology to underpin future interventions.</title>
        <authorList>
            <person name="Anstead C.A."/>
            <person name="Korhonen P.K."/>
            <person name="Young N.D."/>
            <person name="Hall R.S."/>
            <person name="Jex A.R."/>
            <person name="Murali S.C."/>
            <person name="Hughes D.S."/>
            <person name="Lee S.F."/>
            <person name="Perry T."/>
            <person name="Stroehlein A.J."/>
            <person name="Ansell B.R."/>
            <person name="Breugelmans B."/>
            <person name="Hofmann A."/>
            <person name="Qu J."/>
            <person name="Dugan S."/>
            <person name="Lee S.L."/>
            <person name="Chao H."/>
            <person name="Dinh H."/>
            <person name="Han Y."/>
            <person name="Doddapaneni H.V."/>
            <person name="Worley K.C."/>
            <person name="Muzny D.M."/>
            <person name="Ioannidis P."/>
            <person name="Waterhouse R.M."/>
            <person name="Zdobnov E.M."/>
            <person name="James P.J."/>
            <person name="Bagnall N.H."/>
            <person name="Kotze A.C."/>
            <person name="Gibbs R.A."/>
            <person name="Richards S."/>
            <person name="Batterham P."/>
            <person name="Gasser R.B."/>
        </authorList>
    </citation>
    <scope>NUCLEOTIDE SEQUENCE [LARGE SCALE GENOMIC DNA]</scope>
    <source>
        <strain evidence="1 2">LS</strain>
        <tissue evidence="1">Full body</tissue>
    </source>
</reference>
<evidence type="ECO:0000313" key="2">
    <source>
        <dbReference type="Proteomes" id="UP000037069"/>
    </source>
</evidence>
<dbReference type="Proteomes" id="UP000037069">
    <property type="component" value="Unassembled WGS sequence"/>
</dbReference>
<evidence type="ECO:0000313" key="1">
    <source>
        <dbReference type="EMBL" id="KNC25662.1"/>
    </source>
</evidence>
<keyword evidence="2" id="KW-1185">Reference proteome</keyword>
<sequence>MQLVLIPVHHATPYQLSWKNIEPPLYFRQNVEWHDTISPEFGFISQPLHAPRSDLFNNQNNIKSETLPCGLPIFFFMSNHFKEKPSKHLITTKMGSVIKITCFQGEHSRQHFIYNAKVIILLHLENGIVFLYMPLTQQAVVKVPQCFKGNSSVFTA</sequence>
<dbReference type="AlphaFoldDB" id="A0A0L0C021"/>
<proteinExistence type="predicted"/>
<gene>
    <name evidence="1" type="ORF">FF38_06029</name>
</gene>
<comment type="caution">
    <text evidence="1">The sequence shown here is derived from an EMBL/GenBank/DDBJ whole genome shotgun (WGS) entry which is preliminary data.</text>
</comment>